<dbReference type="PANTHER" id="PTHR42973">
    <property type="entry name" value="BINDING OXIDOREDUCTASE, PUTATIVE (AFU_ORTHOLOGUE AFUA_1G17690)-RELATED"/>
    <property type="match status" value="1"/>
</dbReference>
<accession>E8X6Y2</accession>
<dbReference type="Gene3D" id="3.30.465.10">
    <property type="match status" value="1"/>
</dbReference>
<dbReference type="SUPFAM" id="SSF56176">
    <property type="entry name" value="FAD-binding/transporter-associated domain-like"/>
    <property type="match status" value="1"/>
</dbReference>
<dbReference type="PROSITE" id="PS51387">
    <property type="entry name" value="FAD_PCMH"/>
    <property type="match status" value="1"/>
</dbReference>
<dbReference type="KEGG" id="acm:AciX9_3805"/>
<dbReference type="InterPro" id="IPR036318">
    <property type="entry name" value="FAD-bd_PCMH-like_sf"/>
</dbReference>
<evidence type="ECO:0000256" key="3">
    <source>
        <dbReference type="ARBA" id="ARBA00022630"/>
    </source>
</evidence>
<protein>
    <submittedName>
        <fullName evidence="7">Berberine/berberine domain protein</fullName>
    </submittedName>
</protein>
<dbReference type="OrthoDB" id="545125at2"/>
<organism evidence="8">
    <name type="scientific">Granulicella tundricola (strain ATCC BAA-1859 / DSM 23138 / MP5ACTX9)</name>
    <dbReference type="NCBI Taxonomy" id="1198114"/>
    <lineage>
        <taxon>Bacteria</taxon>
        <taxon>Pseudomonadati</taxon>
        <taxon>Acidobacteriota</taxon>
        <taxon>Terriglobia</taxon>
        <taxon>Terriglobales</taxon>
        <taxon>Acidobacteriaceae</taxon>
        <taxon>Granulicella</taxon>
    </lineage>
</organism>
<keyword evidence="7" id="KW-0614">Plasmid</keyword>
<evidence type="ECO:0000313" key="7">
    <source>
        <dbReference type="EMBL" id="ADW71091.1"/>
    </source>
</evidence>
<dbReference type="RefSeq" id="WP_013582113.1">
    <property type="nucleotide sequence ID" value="NC_015065.1"/>
</dbReference>
<dbReference type="Pfam" id="PF08031">
    <property type="entry name" value="BBE"/>
    <property type="match status" value="1"/>
</dbReference>
<keyword evidence="8" id="KW-1185">Reference proteome</keyword>
<dbReference type="InterPro" id="IPR012951">
    <property type="entry name" value="BBE"/>
</dbReference>
<evidence type="ECO:0000256" key="4">
    <source>
        <dbReference type="ARBA" id="ARBA00022827"/>
    </source>
</evidence>
<dbReference type="AlphaFoldDB" id="E8X6Y2"/>
<proteinExistence type="inferred from homology"/>
<dbReference type="InterPro" id="IPR016166">
    <property type="entry name" value="FAD-bd_PCMH"/>
</dbReference>
<evidence type="ECO:0000256" key="1">
    <source>
        <dbReference type="ARBA" id="ARBA00001974"/>
    </source>
</evidence>
<evidence type="ECO:0000256" key="2">
    <source>
        <dbReference type="ARBA" id="ARBA00005466"/>
    </source>
</evidence>
<keyword evidence="3" id="KW-0285">Flavoprotein</keyword>
<evidence type="ECO:0000256" key="5">
    <source>
        <dbReference type="ARBA" id="ARBA00023002"/>
    </source>
</evidence>
<keyword evidence="5" id="KW-0560">Oxidoreductase</keyword>
<name>E8X6Y2_GRATM</name>
<dbReference type="EMBL" id="CP002482">
    <property type="protein sequence ID" value="ADW71091.1"/>
    <property type="molecule type" value="Genomic_DNA"/>
</dbReference>
<dbReference type="PANTHER" id="PTHR42973:SF39">
    <property type="entry name" value="FAD-BINDING PCMH-TYPE DOMAIN-CONTAINING PROTEIN"/>
    <property type="match status" value="1"/>
</dbReference>
<gene>
    <name evidence="7" type="ordered locus">AciX9_3805</name>
</gene>
<dbReference type="InterPro" id="IPR006094">
    <property type="entry name" value="Oxid_FAD_bind_N"/>
</dbReference>
<evidence type="ECO:0000313" key="8">
    <source>
        <dbReference type="Proteomes" id="UP000000343"/>
    </source>
</evidence>
<sequence length="489" mass="53419">MPTTVTRQDPRFPIMRHGNNLRFPTHEEDYAGRIAYCDSPEDAAIALQKVLDAGLRPTVRSSGHCYEDFVVNNPNGAILDVSLLNRVSTGPGGAAPYRIQPGAMLGVIYQELYKRSNVTIPGGTCFTVTAGGHVSGGGYGLLARLHGLSTDWVSAVDILTVNAAGKVTPIQADATHNTDLFRALRGGGGGSFGLITGFTFNQLPPAPSQVIETGMSFDAATMTPEKYAKILATFGDYWQQHDQVKETWGLFGMMYFHGKGSNAAISINTQFTNPDGTVTDLTVLKDFLARFDAFQPTTRQPDLRPRLWIEATVNGGGGPLSIGGGGRAKYKSAYMKKSFTEAEALAFYNALQQESSRGIIIAVDCYGGAVNNPARARDTAIPQRTSLMKLQYQTYWNDPADDAARLKGIRDVYTAAYSTDLVDPAHKGTPYPGDHYDGCYMNYPDADMLDHPFWTDLYYGTGDTHPFLRKVKNTYDPHNVFHHAMSIRP</sequence>
<dbReference type="Proteomes" id="UP000000343">
    <property type="component" value="Plasmid pACIX902"/>
</dbReference>
<reference evidence="8" key="1">
    <citation type="submission" date="2011-01" db="EMBL/GenBank/DDBJ databases">
        <title>Complete sequence of plasmid2 of Acidobacterium sp. MP5ACTX9.</title>
        <authorList>
            <consortium name="US DOE Joint Genome Institute"/>
            <person name="Lucas S."/>
            <person name="Copeland A."/>
            <person name="Lapidus A."/>
            <person name="Cheng J.-F."/>
            <person name="Goodwin L."/>
            <person name="Pitluck S."/>
            <person name="Teshima H."/>
            <person name="Detter J.C."/>
            <person name="Han C."/>
            <person name="Tapia R."/>
            <person name="Land M."/>
            <person name="Hauser L."/>
            <person name="Kyrpides N."/>
            <person name="Ivanova N."/>
            <person name="Ovchinnikova G."/>
            <person name="Pagani I."/>
            <person name="Rawat S.R."/>
            <person name="Mannisto M."/>
            <person name="Haggblom M.M."/>
            <person name="Woyke T."/>
        </authorList>
    </citation>
    <scope>NUCLEOTIDE SEQUENCE [LARGE SCALE GENOMIC DNA]</scope>
    <source>
        <strain evidence="8">MP5ACTX9</strain>
        <plasmid evidence="8">Plasmid pACIX902</plasmid>
    </source>
</reference>
<dbReference type="GO" id="GO:0071949">
    <property type="term" value="F:FAD binding"/>
    <property type="evidence" value="ECO:0007669"/>
    <property type="project" value="InterPro"/>
</dbReference>
<dbReference type="InterPro" id="IPR016169">
    <property type="entry name" value="FAD-bd_PCMH_sub2"/>
</dbReference>
<feature type="domain" description="FAD-binding PCMH-type" evidence="6">
    <location>
        <begin position="27"/>
        <end position="205"/>
    </location>
</feature>
<dbReference type="Gene3D" id="3.40.462.20">
    <property type="match status" value="1"/>
</dbReference>
<evidence type="ECO:0000259" key="6">
    <source>
        <dbReference type="PROSITE" id="PS51387"/>
    </source>
</evidence>
<geneLocation type="plasmid" evidence="7 8">
    <name>pACIX902</name>
</geneLocation>
<comment type="cofactor">
    <cofactor evidence="1">
        <name>FAD</name>
        <dbReference type="ChEBI" id="CHEBI:57692"/>
    </cofactor>
</comment>
<dbReference type="Pfam" id="PF01565">
    <property type="entry name" value="FAD_binding_4"/>
    <property type="match status" value="1"/>
</dbReference>
<dbReference type="InterPro" id="IPR050416">
    <property type="entry name" value="FAD-linked_Oxidoreductase"/>
</dbReference>
<dbReference type="GO" id="GO:0016491">
    <property type="term" value="F:oxidoreductase activity"/>
    <property type="evidence" value="ECO:0007669"/>
    <property type="project" value="UniProtKB-KW"/>
</dbReference>
<dbReference type="HOGENOM" id="CLU_018354_2_0_0"/>
<keyword evidence="4" id="KW-0274">FAD</keyword>
<comment type="similarity">
    <text evidence="2">Belongs to the oxygen-dependent FAD-linked oxidoreductase family.</text>
</comment>